<dbReference type="Pfam" id="PF00534">
    <property type="entry name" value="Glycos_transf_1"/>
    <property type="match status" value="1"/>
</dbReference>
<evidence type="ECO:0000256" key="1">
    <source>
        <dbReference type="ARBA" id="ARBA00022679"/>
    </source>
</evidence>
<evidence type="ECO:0000313" key="4">
    <source>
        <dbReference type="Proteomes" id="UP000037043"/>
    </source>
</evidence>
<dbReference type="Proteomes" id="UP000037043">
    <property type="component" value="Unassembled WGS sequence"/>
</dbReference>
<dbReference type="PANTHER" id="PTHR46401">
    <property type="entry name" value="GLYCOSYLTRANSFERASE WBBK-RELATED"/>
    <property type="match status" value="1"/>
</dbReference>
<dbReference type="GO" id="GO:0009011">
    <property type="term" value="F:alpha-1,4-glucan glucosyltransferase (ADP-glucose donor) activity"/>
    <property type="evidence" value="ECO:0007669"/>
    <property type="project" value="UniProtKB-EC"/>
</dbReference>
<evidence type="ECO:0000313" key="3">
    <source>
        <dbReference type="EMBL" id="KOA20579.1"/>
    </source>
</evidence>
<dbReference type="EMBL" id="LHUR01000012">
    <property type="protein sequence ID" value="KOA20579.1"/>
    <property type="molecule type" value="Genomic_DNA"/>
</dbReference>
<dbReference type="STRING" id="36844.SAMN04488501_103282"/>
<name>A0A0L6ZC68_9CLOT</name>
<dbReference type="PANTHER" id="PTHR46401:SF2">
    <property type="entry name" value="GLYCOSYLTRANSFERASE WBBK-RELATED"/>
    <property type="match status" value="1"/>
</dbReference>
<dbReference type="PATRIC" id="fig|1121318.3.peg.725"/>
<keyword evidence="3" id="KW-0328">Glycosyltransferase</keyword>
<accession>A0A0L6ZC68</accession>
<proteinExistence type="predicted"/>
<feature type="domain" description="Glycosyl transferase family 1" evidence="2">
    <location>
        <begin position="182"/>
        <end position="327"/>
    </location>
</feature>
<sequence>MKLLYVGHAFGNVFRGGAEIQMEKTAKEINNIQKDIEINIYNKDCTINQIKKYEIIHFFKSNEYYLELAKFVKKLNKKVVISPIYLPNSMDTYTQLKVKSAFKISKLVPEQLSIQKRIINLWNLSDRIYPNTYDELEFIKSIIKNEKKFKKIHNATENIQDYLNVKTVCTTLRKYGIDHLHKQYILNVARIEPRKNQLKLINIAKKNNWPLVIVGAIGNKDYYDQCIEVIKGSPNIIILDGIYDRGDLANLYYSSKVFCLPSTMETPGLAALEACSIGTNSIITSLGGTKEYFGDYVSYINPFNDQEIENTINLKINEDWNKNNIMSEFIVRNYSYKNIAEKYIEEYKKLLI</sequence>
<organism evidence="3 4">
    <name type="scientific">Clostridium homopropionicum DSM 5847</name>
    <dbReference type="NCBI Taxonomy" id="1121318"/>
    <lineage>
        <taxon>Bacteria</taxon>
        <taxon>Bacillati</taxon>
        <taxon>Bacillota</taxon>
        <taxon>Clostridia</taxon>
        <taxon>Eubacteriales</taxon>
        <taxon>Clostridiaceae</taxon>
        <taxon>Clostridium</taxon>
    </lineage>
</organism>
<keyword evidence="1 3" id="KW-0808">Transferase</keyword>
<dbReference type="EC" id="2.4.1.21" evidence="3"/>
<evidence type="ECO:0000259" key="2">
    <source>
        <dbReference type="Pfam" id="PF00534"/>
    </source>
</evidence>
<protein>
    <submittedName>
        <fullName evidence="3">Glycogen synthase</fullName>
        <ecNumber evidence="3">2.4.1.21</ecNumber>
    </submittedName>
</protein>
<dbReference type="AlphaFoldDB" id="A0A0L6ZC68"/>
<dbReference type="Gene3D" id="3.40.50.2000">
    <property type="entry name" value="Glycogen Phosphorylase B"/>
    <property type="match status" value="2"/>
</dbReference>
<gene>
    <name evidence="3" type="primary">glgA_1</name>
    <name evidence="3" type="ORF">CLHOM_07210</name>
</gene>
<dbReference type="RefSeq" id="WP_052220315.1">
    <property type="nucleotide sequence ID" value="NZ_LHUR01000012.1"/>
</dbReference>
<dbReference type="SUPFAM" id="SSF53756">
    <property type="entry name" value="UDP-Glycosyltransferase/glycogen phosphorylase"/>
    <property type="match status" value="1"/>
</dbReference>
<keyword evidence="4" id="KW-1185">Reference proteome</keyword>
<comment type="caution">
    <text evidence="3">The sequence shown here is derived from an EMBL/GenBank/DDBJ whole genome shotgun (WGS) entry which is preliminary data.</text>
</comment>
<dbReference type="InterPro" id="IPR001296">
    <property type="entry name" value="Glyco_trans_1"/>
</dbReference>
<reference evidence="4" key="1">
    <citation type="submission" date="2015-08" db="EMBL/GenBank/DDBJ databases">
        <title>Genome sequence of the strict anaerobe Clostridium homopropionicum LuHBu1 (DSM 5847T).</title>
        <authorList>
            <person name="Poehlein A."/>
            <person name="Beck M."/>
            <person name="Schiel-Bengelsdorf B."/>
            <person name="Bengelsdorf F.R."/>
            <person name="Daniel R."/>
            <person name="Duerre P."/>
        </authorList>
    </citation>
    <scope>NUCLEOTIDE SEQUENCE [LARGE SCALE GENOMIC DNA]</scope>
    <source>
        <strain evidence="4">DSM 5847</strain>
    </source>
</reference>